<dbReference type="Proteomes" id="UP000593626">
    <property type="component" value="Chromosome"/>
</dbReference>
<proteinExistence type="predicted"/>
<sequence>MDKRILSSIPIPKQVPFHKKTSITHGETKVSFKDHLEQATGENPILVSKHAEKRLAQRDISISSREWAMMEQKVQEAKQKGLKESLVLVGNAALIVSVPNETVITAMNREEAVGQIFTNINGTIIIE</sequence>
<keyword evidence="1" id="KW-0282">Flagellum</keyword>
<keyword evidence="1" id="KW-0969">Cilium</keyword>
<dbReference type="Pfam" id="PF12611">
    <property type="entry name" value="Flagellar_put"/>
    <property type="match status" value="1"/>
</dbReference>
<dbReference type="RefSeq" id="WP_239673873.1">
    <property type="nucleotide sequence ID" value="NZ_CP049742.1"/>
</dbReference>
<dbReference type="AlphaFoldDB" id="A0A7S8CAD2"/>
<protein>
    <submittedName>
        <fullName evidence="1">Flagellar protein</fullName>
    </submittedName>
</protein>
<reference evidence="1 2" key="1">
    <citation type="submission" date="2019-07" db="EMBL/GenBank/DDBJ databases">
        <title>Genome sequence of 2 isolates from Red Sea Mangroves.</title>
        <authorList>
            <person name="Sefrji F."/>
            <person name="Michoud G."/>
            <person name="Merlino G."/>
            <person name="Daffonchio D."/>
        </authorList>
    </citation>
    <scope>NUCLEOTIDE SEQUENCE [LARGE SCALE GENOMIC DNA]</scope>
    <source>
        <strain evidence="1 2">R1DC41</strain>
    </source>
</reference>
<keyword evidence="1" id="KW-0966">Cell projection</keyword>
<dbReference type="EMBL" id="CP049742">
    <property type="protein sequence ID" value="QPC46349.1"/>
    <property type="molecule type" value="Genomic_DNA"/>
</dbReference>
<keyword evidence="2" id="KW-1185">Reference proteome</keyword>
<organism evidence="1 2">
    <name type="scientific">Mangrovibacillus cuniculi</name>
    <dbReference type="NCBI Taxonomy" id="2593652"/>
    <lineage>
        <taxon>Bacteria</taxon>
        <taxon>Bacillati</taxon>
        <taxon>Bacillota</taxon>
        <taxon>Bacilli</taxon>
        <taxon>Bacillales</taxon>
        <taxon>Bacillaceae</taxon>
        <taxon>Mangrovibacillus</taxon>
    </lineage>
</organism>
<evidence type="ECO:0000313" key="1">
    <source>
        <dbReference type="EMBL" id="QPC46349.1"/>
    </source>
</evidence>
<dbReference type="KEGG" id="mcui:G8O30_04905"/>
<accession>A0A7S8CAD2</accession>
<name>A0A7S8CAD2_9BACI</name>
<gene>
    <name evidence="1" type="ORF">G8O30_04905</name>
</gene>
<dbReference type="InterPro" id="IPR013367">
    <property type="entry name" value="Flagellar_put"/>
</dbReference>
<evidence type="ECO:0000313" key="2">
    <source>
        <dbReference type="Proteomes" id="UP000593626"/>
    </source>
</evidence>
<dbReference type="NCBIfam" id="TIGR02530">
    <property type="entry name" value="flg_new"/>
    <property type="match status" value="1"/>
</dbReference>